<gene>
    <name evidence="4" type="ordered locus">Ferp_0656</name>
</gene>
<dbReference type="OrthoDB" id="50118at2157"/>
<keyword evidence="1" id="KW-0489">Methyltransferase</keyword>
<reference evidence="4 5" key="2">
    <citation type="journal article" date="2011" name="Stand. Genomic Sci.">
        <title>Complete genome sequence of Ferroglobus placidus AEDII12DO.</title>
        <authorList>
            <person name="Anderson I."/>
            <person name="Risso C."/>
            <person name="Holmes D."/>
            <person name="Lucas S."/>
            <person name="Copeland A."/>
            <person name="Lapidus A."/>
            <person name="Cheng J.F."/>
            <person name="Bruce D."/>
            <person name="Goodwin L."/>
            <person name="Pitluck S."/>
            <person name="Saunders E."/>
            <person name="Brettin T."/>
            <person name="Detter J.C."/>
            <person name="Han C."/>
            <person name="Tapia R."/>
            <person name="Larimer F."/>
            <person name="Land M."/>
            <person name="Hauser L."/>
            <person name="Woyke T."/>
            <person name="Lovley D."/>
            <person name="Kyrpides N."/>
            <person name="Ivanova N."/>
        </authorList>
    </citation>
    <scope>NUCLEOTIDE SEQUENCE [LARGE SCALE GENOMIC DNA]</scope>
    <source>
        <strain evidence="5">DSM 10642 / AEDII12DO</strain>
    </source>
</reference>
<evidence type="ECO:0000256" key="2">
    <source>
        <dbReference type="ARBA" id="ARBA00022679"/>
    </source>
</evidence>
<dbReference type="InterPro" id="IPR045097">
    <property type="entry name" value="Thymidate_synth/dCMP_Mease"/>
</dbReference>
<organism evidence="4 5">
    <name type="scientific">Ferroglobus placidus (strain DSM 10642 / AEDII12DO)</name>
    <dbReference type="NCBI Taxonomy" id="589924"/>
    <lineage>
        <taxon>Archaea</taxon>
        <taxon>Methanobacteriati</taxon>
        <taxon>Methanobacteriota</taxon>
        <taxon>Archaeoglobi</taxon>
        <taxon>Archaeoglobales</taxon>
        <taxon>Archaeoglobaceae</taxon>
        <taxon>Ferroglobus</taxon>
    </lineage>
</organism>
<dbReference type="PANTHER" id="PTHR11548">
    <property type="entry name" value="THYMIDYLATE SYNTHASE 1"/>
    <property type="match status" value="1"/>
</dbReference>
<feature type="domain" description="Thymidylate synthase/dCMP hydroxymethylase" evidence="3">
    <location>
        <begin position="57"/>
        <end position="192"/>
    </location>
</feature>
<evidence type="ECO:0000313" key="5">
    <source>
        <dbReference type="Proteomes" id="UP000002613"/>
    </source>
</evidence>
<dbReference type="SUPFAM" id="SSF55831">
    <property type="entry name" value="Thymidylate synthase/dCMP hydroxymethylase"/>
    <property type="match status" value="2"/>
</dbReference>
<evidence type="ECO:0000313" key="4">
    <source>
        <dbReference type="EMBL" id="ADC64827.1"/>
    </source>
</evidence>
<dbReference type="HOGENOM" id="CLU_643417_0_0_2"/>
<reference evidence="5" key="1">
    <citation type="submission" date="2010-02" db="EMBL/GenBank/DDBJ databases">
        <title>Complete sequence of Ferroglobus placidus DSM 10642.</title>
        <authorList>
            <consortium name="US DOE Joint Genome Institute"/>
            <person name="Lucas S."/>
            <person name="Copeland A."/>
            <person name="Lapidus A."/>
            <person name="Cheng J.-F."/>
            <person name="Bruce D."/>
            <person name="Goodwin L."/>
            <person name="Pitluck S."/>
            <person name="Saunders E."/>
            <person name="Brettin T."/>
            <person name="Detter J.C."/>
            <person name="Han C."/>
            <person name="Tapia R."/>
            <person name="Larimer F."/>
            <person name="Land M."/>
            <person name="Hauser L."/>
            <person name="Kyrpides N."/>
            <person name="Ivanova N."/>
            <person name="Holmes D."/>
            <person name="Lovley D."/>
            <person name="Kyrpides N."/>
            <person name="Anderson I.J."/>
            <person name="Woyke T."/>
        </authorList>
    </citation>
    <scope>NUCLEOTIDE SEQUENCE [LARGE SCALE GENOMIC DNA]</scope>
    <source>
        <strain evidence="5">DSM 10642 / AEDII12DO</strain>
    </source>
</reference>
<dbReference type="Pfam" id="PF00303">
    <property type="entry name" value="Thymidylat_synt"/>
    <property type="match status" value="2"/>
</dbReference>
<protein>
    <submittedName>
        <fullName evidence="4">Thymidylate synthase</fullName>
    </submittedName>
</protein>
<keyword evidence="2" id="KW-0808">Transferase</keyword>
<dbReference type="PaxDb" id="589924-Ferp_0656"/>
<dbReference type="GO" id="GO:0032259">
    <property type="term" value="P:methylation"/>
    <property type="evidence" value="ECO:0007669"/>
    <property type="project" value="UniProtKB-KW"/>
</dbReference>
<dbReference type="InterPro" id="IPR036926">
    <property type="entry name" value="Thymidate_synth/dCMP_Mease_sf"/>
</dbReference>
<dbReference type="STRING" id="589924.Ferp_0656"/>
<dbReference type="Proteomes" id="UP000002613">
    <property type="component" value="Chromosome"/>
</dbReference>
<proteinExistence type="predicted"/>
<evidence type="ECO:0000259" key="3">
    <source>
        <dbReference type="Pfam" id="PF00303"/>
    </source>
</evidence>
<feature type="domain" description="Thymidylate synthase/dCMP hydroxymethylase" evidence="3">
    <location>
        <begin position="290"/>
        <end position="416"/>
    </location>
</feature>
<evidence type="ECO:0000256" key="1">
    <source>
        <dbReference type="ARBA" id="ARBA00022603"/>
    </source>
</evidence>
<dbReference type="GO" id="GO:0006231">
    <property type="term" value="P:dTMP biosynthetic process"/>
    <property type="evidence" value="ECO:0007669"/>
    <property type="project" value="TreeGrafter"/>
</dbReference>
<accession>D3S3J4</accession>
<dbReference type="InterPro" id="IPR023451">
    <property type="entry name" value="Thymidate_synth/dCMP_Mease_dom"/>
</dbReference>
<dbReference type="GO" id="GO:0005829">
    <property type="term" value="C:cytosol"/>
    <property type="evidence" value="ECO:0007669"/>
    <property type="project" value="TreeGrafter"/>
</dbReference>
<dbReference type="GO" id="GO:0004799">
    <property type="term" value="F:thymidylate synthase activity"/>
    <property type="evidence" value="ECO:0007669"/>
    <property type="project" value="TreeGrafter"/>
</dbReference>
<dbReference type="eggNOG" id="arCOG03214">
    <property type="taxonomic scope" value="Archaea"/>
</dbReference>
<sequence>MLIESNPESLQKSLIGKILREGVEIESRFGEEIRIEPELLICEKPTYVQSFDESFGWKACEDSYLDRVENLIQTAAEKLKKTPYTRRVSLPVWRPEDHLCKTPPTVTEISFLYYFDSLHATAYVRSLDALNYFSANFDFVLHVLEEIARKAEMEIGSVALLVAAPHIYKRDTNRVEKHSYKDFYGFHKLGVHVIEDYESTAWHSALEVIYYNGFEKETEWGELFEGQKRSKFVHRLFVEVKNTRENKIHDKAPFTKKYAIDYAHNYVIYAAKLDKPVKEKILKEGEEYTYAERARYCERDEKKVDQLYECIKKLRENPYRRDCYVGISRVWDLTSDDPPCLRGYQFLKTRKFMGIFYMRSNDIYGAMHANMYAFSLLTDYVSQLINEREYKYYHFSVDAHIYEEFLDSVKEILEPETPSYISKA</sequence>
<dbReference type="Gene3D" id="3.30.572.10">
    <property type="entry name" value="Thymidylate synthase/dCMP hydroxymethylase domain"/>
    <property type="match status" value="2"/>
</dbReference>
<dbReference type="GeneID" id="8778159"/>
<keyword evidence="5" id="KW-1185">Reference proteome</keyword>
<name>D3S3J4_FERPA</name>
<dbReference type="AlphaFoldDB" id="D3S3J4"/>
<dbReference type="KEGG" id="fpl:Ferp_0656"/>
<dbReference type="RefSeq" id="WP_012965173.1">
    <property type="nucleotide sequence ID" value="NC_013849.1"/>
</dbReference>
<dbReference type="EMBL" id="CP001899">
    <property type="protein sequence ID" value="ADC64827.1"/>
    <property type="molecule type" value="Genomic_DNA"/>
</dbReference>
<dbReference type="PANTHER" id="PTHR11548:SF1">
    <property type="entry name" value="THYMIDYLATE SYNTHASE 1"/>
    <property type="match status" value="1"/>
</dbReference>